<sequence length="61" mass="7283">MDKSWIYMWDGFLWLFAVMLARSREIKAYQVMGIALAGYLFAMTPLSYPVWWTIVYFFGTK</sequence>
<keyword evidence="1" id="KW-1133">Transmembrane helix</keyword>
<dbReference type="EMBL" id="JBHSIZ010000015">
    <property type="protein sequence ID" value="MFC4957107.1"/>
    <property type="molecule type" value="Genomic_DNA"/>
</dbReference>
<protein>
    <submittedName>
        <fullName evidence="2">Uncharacterized protein</fullName>
    </submittedName>
</protein>
<evidence type="ECO:0000256" key="1">
    <source>
        <dbReference type="SAM" id="Phobius"/>
    </source>
</evidence>
<gene>
    <name evidence="2" type="ORF">ACFPFX_12490</name>
</gene>
<dbReference type="Proteomes" id="UP001595834">
    <property type="component" value="Unassembled WGS sequence"/>
</dbReference>
<keyword evidence="3" id="KW-1185">Reference proteome</keyword>
<evidence type="ECO:0000313" key="3">
    <source>
        <dbReference type="Proteomes" id="UP001595834"/>
    </source>
</evidence>
<proteinExistence type="predicted"/>
<name>A0ABV9ULW2_9ACTN</name>
<evidence type="ECO:0000313" key="2">
    <source>
        <dbReference type="EMBL" id="MFC4957107.1"/>
    </source>
</evidence>
<keyword evidence="1" id="KW-0812">Transmembrane</keyword>
<feature type="transmembrane region" description="Helical" evidence="1">
    <location>
        <begin position="6"/>
        <end position="22"/>
    </location>
</feature>
<reference evidence="3" key="1">
    <citation type="journal article" date="2019" name="Int. J. Syst. Evol. Microbiol.">
        <title>The Global Catalogue of Microorganisms (GCM) 10K type strain sequencing project: providing services to taxonomists for standard genome sequencing and annotation.</title>
        <authorList>
            <consortium name="The Broad Institute Genomics Platform"/>
            <consortium name="The Broad Institute Genome Sequencing Center for Infectious Disease"/>
            <person name="Wu L."/>
            <person name="Ma J."/>
        </authorList>
    </citation>
    <scope>NUCLEOTIDE SEQUENCE [LARGE SCALE GENOMIC DNA]</scope>
    <source>
        <strain evidence="3">CCM 7224</strain>
    </source>
</reference>
<dbReference type="RefSeq" id="WP_344380659.1">
    <property type="nucleotide sequence ID" value="NZ_BAAASQ010000051.1"/>
</dbReference>
<accession>A0ABV9ULW2</accession>
<feature type="transmembrane region" description="Helical" evidence="1">
    <location>
        <begin position="34"/>
        <end position="58"/>
    </location>
</feature>
<organism evidence="2 3">
    <name type="scientific">Streptomyces mauvecolor</name>
    <dbReference type="NCBI Taxonomy" id="58345"/>
    <lineage>
        <taxon>Bacteria</taxon>
        <taxon>Bacillati</taxon>
        <taxon>Actinomycetota</taxon>
        <taxon>Actinomycetes</taxon>
        <taxon>Kitasatosporales</taxon>
        <taxon>Streptomycetaceae</taxon>
        <taxon>Streptomyces</taxon>
    </lineage>
</organism>
<keyword evidence="1" id="KW-0472">Membrane</keyword>
<comment type="caution">
    <text evidence="2">The sequence shown here is derived from an EMBL/GenBank/DDBJ whole genome shotgun (WGS) entry which is preliminary data.</text>
</comment>